<dbReference type="InterPro" id="IPR011335">
    <property type="entry name" value="Restrct_endonuc-II-like"/>
</dbReference>
<dbReference type="Pfam" id="PF04480">
    <property type="entry name" value="DUF559"/>
    <property type="match status" value="1"/>
</dbReference>
<evidence type="ECO:0000313" key="3">
    <source>
        <dbReference type="Proteomes" id="UP000238164"/>
    </source>
</evidence>
<protein>
    <submittedName>
        <fullName evidence="2">Putative Very-short-patch-repair endonuclease</fullName>
    </submittedName>
</protein>
<evidence type="ECO:0000259" key="1">
    <source>
        <dbReference type="Pfam" id="PF04480"/>
    </source>
</evidence>
<dbReference type="InterPro" id="IPR007569">
    <property type="entry name" value="DUF559"/>
</dbReference>
<proteinExistence type="predicted"/>
<dbReference type="RefSeq" id="WP_105186130.1">
    <property type="nucleotide sequence ID" value="NZ_BAAAGO010000021.1"/>
</dbReference>
<keyword evidence="2" id="KW-0540">Nuclease</keyword>
<dbReference type="Proteomes" id="UP000238164">
    <property type="component" value="Chromosome 1"/>
</dbReference>
<name>A0A2N9JIN1_9ACTN</name>
<reference evidence="2 3" key="1">
    <citation type="submission" date="2018-02" db="EMBL/GenBank/DDBJ databases">
        <authorList>
            <person name="Cohen D.B."/>
            <person name="Kent A.D."/>
        </authorList>
    </citation>
    <scope>NUCLEOTIDE SEQUENCE [LARGE SCALE GENOMIC DNA]</scope>
    <source>
        <strain evidence="2">1</strain>
    </source>
</reference>
<keyword evidence="2" id="KW-0378">Hydrolase</keyword>
<dbReference type="KEGG" id="mgg:MPLG2_2358"/>
<dbReference type="SUPFAM" id="SSF52980">
    <property type="entry name" value="Restriction endonuclease-like"/>
    <property type="match status" value="1"/>
</dbReference>
<dbReference type="AlphaFoldDB" id="A0A2N9JIN1"/>
<keyword evidence="2" id="KW-0255">Endonuclease</keyword>
<organism evidence="2 3">
    <name type="scientific">Micropruina glycogenica</name>
    <dbReference type="NCBI Taxonomy" id="75385"/>
    <lineage>
        <taxon>Bacteria</taxon>
        <taxon>Bacillati</taxon>
        <taxon>Actinomycetota</taxon>
        <taxon>Actinomycetes</taxon>
        <taxon>Propionibacteriales</taxon>
        <taxon>Nocardioidaceae</taxon>
        <taxon>Micropruina</taxon>
    </lineage>
</organism>
<dbReference type="Gene3D" id="3.40.960.10">
    <property type="entry name" value="VSR Endonuclease"/>
    <property type="match status" value="1"/>
</dbReference>
<dbReference type="GO" id="GO:0004519">
    <property type="term" value="F:endonuclease activity"/>
    <property type="evidence" value="ECO:0007669"/>
    <property type="project" value="UniProtKB-KW"/>
</dbReference>
<sequence>MDDIDDLMRLATVMGLNGGVLRARDHPQSRGAFAELVRSGAIVRVLPGTFVDERLRASRLTRCAAALATYPGALLWGTDAVGALCGTLDAIPFDDNEPVQLVHHQSRHSAPSIRWTRRRVQSEHRVRIGALRAPSARYLAVEAAARDSGALIERFLRDGRIKPSELADVLPALAGSAGQARRRRVVRVSGDNPWSGGERELLALLRRHRITGWVANAELVVDQVRCFPDVLFEHARLVVEFDGYAVHAKPEVFEADRRRQNRLVLAGYRVLRYTWKQLTETPEALIAELRAALACEIASDSHPG</sequence>
<feature type="domain" description="DUF559" evidence="1">
    <location>
        <begin position="197"/>
        <end position="293"/>
    </location>
</feature>
<keyword evidence="3" id="KW-1185">Reference proteome</keyword>
<gene>
    <name evidence="2" type="ORF">MPLG2_2358</name>
</gene>
<evidence type="ECO:0000313" key="2">
    <source>
        <dbReference type="EMBL" id="SPD87388.1"/>
    </source>
</evidence>
<accession>A0A2N9JIN1</accession>
<dbReference type="EMBL" id="LT985188">
    <property type="protein sequence ID" value="SPD87388.1"/>
    <property type="molecule type" value="Genomic_DNA"/>
</dbReference>
<dbReference type="OrthoDB" id="4310518at2"/>